<evidence type="ECO:0000256" key="1">
    <source>
        <dbReference type="SAM" id="MobiDB-lite"/>
    </source>
</evidence>
<comment type="caution">
    <text evidence="3">The sequence shown here is derived from an EMBL/GenBank/DDBJ whole genome shotgun (WGS) entry which is preliminary data.</text>
</comment>
<name>A0AAV9IMR6_9RHOD</name>
<feature type="signal peptide" evidence="2">
    <location>
        <begin position="1"/>
        <end position="22"/>
    </location>
</feature>
<feature type="compositionally biased region" description="Basic and acidic residues" evidence="1">
    <location>
        <begin position="790"/>
        <end position="801"/>
    </location>
</feature>
<sequence length="801" mass="91405">MPPKRQSVKLVFLIDLAPCAEASVEDWYLKKVILCICKILSLAKHPSLFASESAADTHFPAQIYWGYQVIHSGLQSFQEKKDFRECSNDAVRIFQAELLEILTRLFSVGGKKPSSSFSKDKMEYFFSSIKSACLDFNWKSIIIVEHEPFDLLSPIRKTRNPTSTNLLYLFSSSNIHVDDPKEKQELLNSIQAQYLEDILSQKRIGLTWCYEVDCWKLLKDDDVTTNKYGQSFLSEVVTLLGGSSIALDEALMLPPRTPFHQKSVARKSTYLSLHILSKCIYVQAFPMGFVDTLMGSIHRRNYTFLSDNTWNLNFSGFYRKNTACLALRKKGTVPWLIIPSEKSFHFLSWLDETANRTLVALFYHSNGSSSSPDSIIETYVMEPLMSCMAVLFQVENSAMNVLYNEKVSLDTENLSIPSLDVYPTSMVAKSYEQLFHIYSSLFHAESSKEHFDWYCFGEEAESSSNQWQQQSLCYEKLIQEQMTELETVLKDKENPCAAESFYPEDASKESTCVLSESNNSMPSFIDICQGLLTGTKTREEIQKISCSALESLTNVQAEKRQQLCLGIQDQLLYFWNSERNNNKTNANEKDDRTEQRLDTNSTRDVAAEWVIPWLQVIAHIAIAMLECQDPSSKKNTRNIERSIIAFQEVSDDCNQLSEARNMLQFVILKYVRISLPQTASYLLTSFDLDESDQPEKTPPRRKVTTEDSFEKGEFSVPPEVLGTAPQVQGKGVLSGEVSPRTKAFLSGDSKFGYDREPNVPNLKTKLTQEHKQRNKRVSSIRHMKTIPYRESIKHTKHSASE</sequence>
<feature type="compositionally biased region" description="Basic and acidic residues" evidence="1">
    <location>
        <begin position="693"/>
        <end position="708"/>
    </location>
</feature>
<reference evidence="3 4" key="1">
    <citation type="submission" date="2022-07" db="EMBL/GenBank/DDBJ databases">
        <title>Genome-wide signatures of adaptation to extreme environments.</title>
        <authorList>
            <person name="Cho C.H."/>
            <person name="Yoon H.S."/>
        </authorList>
    </citation>
    <scope>NUCLEOTIDE SEQUENCE [LARGE SCALE GENOMIC DNA]</scope>
    <source>
        <strain evidence="3 4">108.79 E11</strain>
    </source>
</reference>
<dbReference type="EMBL" id="JANCYU010000066">
    <property type="protein sequence ID" value="KAK4528578.1"/>
    <property type="molecule type" value="Genomic_DNA"/>
</dbReference>
<feature type="region of interest" description="Disordered" evidence="1">
    <location>
        <begin position="689"/>
        <end position="708"/>
    </location>
</feature>
<proteinExistence type="predicted"/>
<keyword evidence="2" id="KW-0732">Signal</keyword>
<feature type="chain" id="PRO_5043877605" evidence="2">
    <location>
        <begin position="23"/>
        <end position="801"/>
    </location>
</feature>
<feature type="region of interest" description="Disordered" evidence="1">
    <location>
        <begin position="766"/>
        <end position="801"/>
    </location>
</feature>
<organism evidence="3 4">
    <name type="scientific">Galdieria yellowstonensis</name>
    <dbReference type="NCBI Taxonomy" id="3028027"/>
    <lineage>
        <taxon>Eukaryota</taxon>
        <taxon>Rhodophyta</taxon>
        <taxon>Bangiophyceae</taxon>
        <taxon>Galdieriales</taxon>
        <taxon>Galdieriaceae</taxon>
        <taxon>Galdieria</taxon>
    </lineage>
</organism>
<keyword evidence="4" id="KW-1185">Reference proteome</keyword>
<evidence type="ECO:0000256" key="2">
    <source>
        <dbReference type="SAM" id="SignalP"/>
    </source>
</evidence>
<evidence type="ECO:0000313" key="3">
    <source>
        <dbReference type="EMBL" id="KAK4528578.1"/>
    </source>
</evidence>
<feature type="compositionally biased region" description="Basic residues" evidence="1">
    <location>
        <begin position="772"/>
        <end position="784"/>
    </location>
</feature>
<gene>
    <name evidence="3" type="ORF">GAYE_SCF61G6523</name>
</gene>
<dbReference type="AlphaFoldDB" id="A0AAV9IMR6"/>
<evidence type="ECO:0000313" key="4">
    <source>
        <dbReference type="Proteomes" id="UP001300502"/>
    </source>
</evidence>
<protein>
    <submittedName>
        <fullName evidence="3">Uncharacterized protein</fullName>
    </submittedName>
</protein>
<accession>A0AAV9IMR6</accession>
<dbReference type="Proteomes" id="UP001300502">
    <property type="component" value="Unassembled WGS sequence"/>
</dbReference>